<evidence type="ECO:0000256" key="1">
    <source>
        <dbReference type="ARBA" id="ARBA00022475"/>
    </source>
</evidence>
<keyword evidence="1" id="KW-1003">Cell membrane</keyword>
<evidence type="ECO:0000313" key="7">
    <source>
        <dbReference type="Proteomes" id="UP000253628"/>
    </source>
</evidence>
<proteinExistence type="predicted"/>
<reference evidence="6 7" key="1">
    <citation type="submission" date="2018-06" db="EMBL/GenBank/DDBJ databases">
        <title>Genomic Encyclopedia of Type Strains, Phase IV (KMG-IV): sequencing the most valuable type-strain genomes for metagenomic binning, comparative biology and taxonomic classification.</title>
        <authorList>
            <person name="Goeker M."/>
        </authorList>
    </citation>
    <scope>NUCLEOTIDE SEQUENCE [LARGE SCALE GENOMIC DNA]</scope>
    <source>
        <strain evidence="6 7">DSM 25520</strain>
    </source>
</reference>
<dbReference type="InterPro" id="IPR012451">
    <property type="entry name" value="DUF1656"/>
</dbReference>
<dbReference type="Proteomes" id="UP000253628">
    <property type="component" value="Unassembled WGS sequence"/>
</dbReference>
<comment type="caution">
    <text evidence="6">The sequence shown here is derived from an EMBL/GenBank/DDBJ whole genome shotgun (WGS) entry which is preliminary data.</text>
</comment>
<dbReference type="RefSeq" id="WP_113934928.1">
    <property type="nucleotide sequence ID" value="NZ_JACCEU010000011.1"/>
</dbReference>
<evidence type="ECO:0000256" key="4">
    <source>
        <dbReference type="ARBA" id="ARBA00023136"/>
    </source>
</evidence>
<keyword evidence="7" id="KW-1185">Reference proteome</keyword>
<dbReference type="EMBL" id="QNRQ01000015">
    <property type="protein sequence ID" value="RBP35820.1"/>
    <property type="molecule type" value="Genomic_DNA"/>
</dbReference>
<organism evidence="6 7">
    <name type="scientific">Eoetvoesiella caeni</name>
    <dbReference type="NCBI Taxonomy" id="645616"/>
    <lineage>
        <taxon>Bacteria</taxon>
        <taxon>Pseudomonadati</taxon>
        <taxon>Pseudomonadota</taxon>
        <taxon>Betaproteobacteria</taxon>
        <taxon>Burkholderiales</taxon>
        <taxon>Alcaligenaceae</taxon>
        <taxon>Eoetvoesiella</taxon>
    </lineage>
</organism>
<evidence type="ECO:0000256" key="2">
    <source>
        <dbReference type="ARBA" id="ARBA00022692"/>
    </source>
</evidence>
<accession>A0A366H2N7</accession>
<evidence type="ECO:0000313" key="6">
    <source>
        <dbReference type="EMBL" id="RBP35820.1"/>
    </source>
</evidence>
<evidence type="ECO:0000256" key="5">
    <source>
        <dbReference type="SAM" id="Phobius"/>
    </source>
</evidence>
<dbReference type="AlphaFoldDB" id="A0A366H2N7"/>
<keyword evidence="4 5" id="KW-0472">Membrane</keyword>
<sequence>MIGELSIYGVYVPWLLVFAILTLLFSKLARGVLGRVGFYRLVWHPAFFDLALYVVLLYVVWTFSPLILMV</sequence>
<keyword evidence="2 5" id="KW-0812">Transmembrane</keyword>
<name>A0A366H2N7_9BURK</name>
<gene>
    <name evidence="6" type="ORF">DFR37_11594</name>
</gene>
<evidence type="ECO:0000256" key="3">
    <source>
        <dbReference type="ARBA" id="ARBA00022989"/>
    </source>
</evidence>
<keyword evidence="3 5" id="KW-1133">Transmembrane helix</keyword>
<dbReference type="Pfam" id="PF07869">
    <property type="entry name" value="DUF1656"/>
    <property type="match status" value="1"/>
</dbReference>
<feature type="transmembrane region" description="Helical" evidence="5">
    <location>
        <begin position="6"/>
        <end position="25"/>
    </location>
</feature>
<protein>
    <submittedName>
        <fullName evidence="6">Uncharacterized protein DUF1656</fullName>
    </submittedName>
</protein>
<dbReference type="OrthoDB" id="6080293at2"/>
<feature type="transmembrane region" description="Helical" evidence="5">
    <location>
        <begin position="46"/>
        <end position="68"/>
    </location>
</feature>